<evidence type="ECO:0000256" key="1">
    <source>
        <dbReference type="ARBA" id="ARBA00022630"/>
    </source>
</evidence>
<dbReference type="PRINTS" id="PR00420">
    <property type="entry name" value="RNGMNOXGNASE"/>
</dbReference>
<evidence type="ECO:0000256" key="2">
    <source>
        <dbReference type="ARBA" id="ARBA00022827"/>
    </source>
</evidence>
<evidence type="ECO:0000259" key="4">
    <source>
        <dbReference type="Pfam" id="PF01494"/>
    </source>
</evidence>
<dbReference type="InterPro" id="IPR036188">
    <property type="entry name" value="FAD/NAD-bd_sf"/>
</dbReference>
<dbReference type="InterPro" id="IPR002938">
    <property type="entry name" value="FAD-bd"/>
</dbReference>
<organism evidence="5 6">
    <name type="scientific">Collybiopsis confluens</name>
    <dbReference type="NCBI Taxonomy" id="2823264"/>
    <lineage>
        <taxon>Eukaryota</taxon>
        <taxon>Fungi</taxon>
        <taxon>Dikarya</taxon>
        <taxon>Basidiomycota</taxon>
        <taxon>Agaricomycotina</taxon>
        <taxon>Agaricomycetes</taxon>
        <taxon>Agaricomycetidae</taxon>
        <taxon>Agaricales</taxon>
        <taxon>Marasmiineae</taxon>
        <taxon>Omphalotaceae</taxon>
        <taxon>Collybiopsis</taxon>
    </lineage>
</organism>
<feature type="domain" description="FAD-binding" evidence="4">
    <location>
        <begin position="11"/>
        <end position="190"/>
    </location>
</feature>
<dbReference type="GO" id="GO:0016491">
    <property type="term" value="F:oxidoreductase activity"/>
    <property type="evidence" value="ECO:0007669"/>
    <property type="project" value="UniProtKB-KW"/>
</dbReference>
<dbReference type="SUPFAM" id="SSF54373">
    <property type="entry name" value="FAD-linked reductases, C-terminal domain"/>
    <property type="match status" value="1"/>
</dbReference>
<keyword evidence="6" id="KW-1185">Reference proteome</keyword>
<dbReference type="OrthoDB" id="417877at2759"/>
<dbReference type="GO" id="GO:0044550">
    <property type="term" value="P:secondary metabolite biosynthetic process"/>
    <property type="evidence" value="ECO:0007669"/>
    <property type="project" value="TreeGrafter"/>
</dbReference>
<dbReference type="EMBL" id="JAACJN010000043">
    <property type="protein sequence ID" value="KAF5384559.1"/>
    <property type="molecule type" value="Genomic_DNA"/>
</dbReference>
<feature type="domain" description="FAD-binding" evidence="4">
    <location>
        <begin position="329"/>
        <end position="400"/>
    </location>
</feature>
<evidence type="ECO:0000313" key="5">
    <source>
        <dbReference type="EMBL" id="KAF5384559.1"/>
    </source>
</evidence>
<gene>
    <name evidence="5" type="ORF">D9757_006420</name>
</gene>
<dbReference type="SUPFAM" id="SSF51905">
    <property type="entry name" value="FAD/NAD(P)-binding domain"/>
    <property type="match status" value="1"/>
</dbReference>
<comment type="caution">
    <text evidence="5">The sequence shown here is derived from an EMBL/GenBank/DDBJ whole genome shotgun (WGS) entry which is preliminary data.</text>
</comment>
<keyword evidence="3" id="KW-0560">Oxidoreductase</keyword>
<dbReference type="PANTHER" id="PTHR46720:SF3">
    <property type="entry name" value="FAD-BINDING DOMAIN-CONTAINING PROTEIN-RELATED"/>
    <property type="match status" value="1"/>
</dbReference>
<reference evidence="5 6" key="1">
    <citation type="journal article" date="2020" name="ISME J.">
        <title>Uncovering the hidden diversity of litter-decomposition mechanisms in mushroom-forming fungi.</title>
        <authorList>
            <person name="Floudas D."/>
            <person name="Bentzer J."/>
            <person name="Ahren D."/>
            <person name="Johansson T."/>
            <person name="Persson P."/>
            <person name="Tunlid A."/>
        </authorList>
    </citation>
    <scope>NUCLEOTIDE SEQUENCE [LARGE SCALE GENOMIC DNA]</scope>
    <source>
        <strain evidence="5 6">CBS 406.79</strain>
    </source>
</reference>
<evidence type="ECO:0000256" key="3">
    <source>
        <dbReference type="ARBA" id="ARBA00023002"/>
    </source>
</evidence>
<dbReference type="Pfam" id="PF01494">
    <property type="entry name" value="FAD_binding_3"/>
    <property type="match status" value="2"/>
</dbReference>
<proteinExistence type="predicted"/>
<dbReference type="AlphaFoldDB" id="A0A8H5HJX0"/>
<evidence type="ECO:0000313" key="6">
    <source>
        <dbReference type="Proteomes" id="UP000518752"/>
    </source>
</evidence>
<protein>
    <recommendedName>
        <fullName evidence="4">FAD-binding domain-containing protein</fullName>
    </recommendedName>
</protein>
<accession>A0A8H5HJX0</accession>
<dbReference type="InterPro" id="IPR051104">
    <property type="entry name" value="FAD_monoxygenase"/>
</dbReference>
<dbReference type="PANTHER" id="PTHR46720">
    <property type="entry name" value="HYDROXYLASE, PUTATIVE (AFU_ORTHOLOGUE AFUA_3G01460)-RELATED"/>
    <property type="match status" value="1"/>
</dbReference>
<name>A0A8H5HJX0_9AGAR</name>
<sequence length="472" mass="52372">MVQTLPFERKLRVAIVGGGIGGLTCAAALKDCSGIEVDLFEAAARFVAIGAGIVIWPRTWNVFKALGLKEEMLEALKEKDNNNTSAGSDLSWDQESRPAWEFRISDRKEGTPFHEVHIDGAKATNLHRQQLLDLLLDHLPSHCRVHFGHRLVACEENKDGVELRFLNGISTSFDIVIGADGLKSIVRQAVIGLKPHQDNYDEEIIREDILHTGQSAFRGLVPREKLVAINPSHRTLHTPTIYCGRYKHVVAYPINNGDIVNVVAFFSNSPAGSPLMCSTGSSSPRCQDDNVPLAAILDNYPEWEDEATQLLAMLKDPTIWPILDLKPLKSYVTSRIALLGDASHSMSPHLGAGACTAIEDAYILGELISKSNCTLESVSLALKIYDTQRRPYGNEIMRWAHEMGDFYEFESNLLVISGEEGSNCDGPSKEQLRIFCEGADKYWSWPTRPRGTIEEDMELADSILKNARDLEC</sequence>
<keyword evidence="1" id="KW-0285">Flavoprotein</keyword>
<dbReference type="Proteomes" id="UP000518752">
    <property type="component" value="Unassembled WGS sequence"/>
</dbReference>
<dbReference type="Gene3D" id="3.50.50.60">
    <property type="entry name" value="FAD/NAD(P)-binding domain"/>
    <property type="match status" value="1"/>
</dbReference>
<keyword evidence="2" id="KW-0274">FAD</keyword>
<dbReference type="GO" id="GO:0071949">
    <property type="term" value="F:FAD binding"/>
    <property type="evidence" value="ECO:0007669"/>
    <property type="project" value="InterPro"/>
</dbReference>